<evidence type="ECO:0000259" key="7">
    <source>
        <dbReference type="PROSITE" id="PS50893"/>
    </source>
</evidence>
<dbReference type="GO" id="GO:0015658">
    <property type="term" value="F:branched-chain amino acid transmembrane transporter activity"/>
    <property type="evidence" value="ECO:0007669"/>
    <property type="project" value="TreeGrafter"/>
</dbReference>
<evidence type="ECO:0000256" key="5">
    <source>
        <dbReference type="ARBA" id="ARBA00022840"/>
    </source>
</evidence>
<dbReference type="PROSITE" id="PS50893">
    <property type="entry name" value="ABC_TRANSPORTER_2"/>
    <property type="match status" value="1"/>
</dbReference>
<dbReference type="InterPro" id="IPR027417">
    <property type="entry name" value="P-loop_NTPase"/>
</dbReference>
<dbReference type="SUPFAM" id="SSF52540">
    <property type="entry name" value="P-loop containing nucleoside triphosphate hydrolases"/>
    <property type="match status" value="1"/>
</dbReference>
<proteinExistence type="inferred from homology"/>
<name>A0A3P4B6S8_9BURK</name>
<dbReference type="AlphaFoldDB" id="A0A3P4B6S8"/>
<protein>
    <submittedName>
        <fullName evidence="8">Lipopolysaccharide export system ATP-binding protein LptB</fullName>
        <ecNumber evidence="8">3.6.3.-</ecNumber>
    </submittedName>
</protein>
<reference evidence="8 9" key="1">
    <citation type="submission" date="2018-10" db="EMBL/GenBank/DDBJ databases">
        <authorList>
            <person name="Criscuolo A."/>
        </authorList>
    </citation>
    <scope>NUCLEOTIDE SEQUENCE [LARGE SCALE GENOMIC DNA]</scope>
    <source>
        <strain evidence="8">DnA1</strain>
    </source>
</reference>
<sequence length="254" mass="27171">MCGNERIALALEGVAMRYGQARILHGVELRVERGEFHALIGPNGAGKSTLFNVVSGVAAPTAGRIRLHGRDITGLPAHKVVRRGLSRSFQVANVLAGMSVADNLRCAAMRACGVGYLRRRGLHAAHARADRLLAGLGLDTWALRLAGELGYAGQRTLELGMVLATDASVLLLDEPTAGMSRTEAARMSALLREACRGRTVLIVEHDMQVVFELADRISVMVRGEMIATGTPDRIRADPAVRRAYLGQAGEHAHG</sequence>
<keyword evidence="5 8" id="KW-0067">ATP-binding</keyword>
<comment type="similarity">
    <text evidence="1">Belongs to the ABC transporter superfamily.</text>
</comment>
<dbReference type="InterPro" id="IPR032823">
    <property type="entry name" value="BCA_ABC_TP_C"/>
</dbReference>
<accession>A0A3P4B6S8</accession>
<dbReference type="InterPro" id="IPR003593">
    <property type="entry name" value="AAA+_ATPase"/>
</dbReference>
<dbReference type="GO" id="GO:0016887">
    <property type="term" value="F:ATP hydrolysis activity"/>
    <property type="evidence" value="ECO:0007669"/>
    <property type="project" value="InterPro"/>
</dbReference>
<dbReference type="Pfam" id="PF00005">
    <property type="entry name" value="ABC_tran"/>
    <property type="match status" value="1"/>
</dbReference>
<dbReference type="PANTHER" id="PTHR43820">
    <property type="entry name" value="HIGH-AFFINITY BRANCHED-CHAIN AMINO ACID TRANSPORT ATP-BINDING PROTEIN LIVF"/>
    <property type="match status" value="1"/>
</dbReference>
<evidence type="ECO:0000256" key="6">
    <source>
        <dbReference type="ARBA" id="ARBA00022970"/>
    </source>
</evidence>
<dbReference type="RefSeq" id="WP_124081596.1">
    <property type="nucleotide sequence ID" value="NZ_UWPJ01000034.1"/>
</dbReference>
<evidence type="ECO:0000256" key="3">
    <source>
        <dbReference type="ARBA" id="ARBA00022475"/>
    </source>
</evidence>
<organism evidence="8 9">
    <name type="scientific">Pigmentiphaga humi</name>
    <dbReference type="NCBI Taxonomy" id="2478468"/>
    <lineage>
        <taxon>Bacteria</taxon>
        <taxon>Pseudomonadati</taxon>
        <taxon>Pseudomonadota</taxon>
        <taxon>Betaproteobacteria</taxon>
        <taxon>Burkholderiales</taxon>
        <taxon>Alcaligenaceae</taxon>
        <taxon>Pigmentiphaga</taxon>
    </lineage>
</organism>
<keyword evidence="3" id="KW-0472">Membrane</keyword>
<dbReference type="CDD" id="cd03219">
    <property type="entry name" value="ABC_Mj1267_LivG_branched"/>
    <property type="match status" value="1"/>
</dbReference>
<keyword evidence="9" id="KW-1185">Reference proteome</keyword>
<feature type="domain" description="ABC transporter" evidence="7">
    <location>
        <begin position="9"/>
        <end position="247"/>
    </location>
</feature>
<dbReference type="InterPro" id="IPR052156">
    <property type="entry name" value="BCAA_Transport_ATP-bd_LivF"/>
</dbReference>
<keyword evidence="8" id="KW-0378">Hydrolase</keyword>
<evidence type="ECO:0000256" key="2">
    <source>
        <dbReference type="ARBA" id="ARBA00022448"/>
    </source>
</evidence>
<keyword evidence="6" id="KW-0029">Amino-acid transport</keyword>
<dbReference type="Proteomes" id="UP000277294">
    <property type="component" value="Unassembled WGS sequence"/>
</dbReference>
<keyword evidence="4" id="KW-0547">Nucleotide-binding</keyword>
<dbReference type="OrthoDB" id="9781337at2"/>
<evidence type="ECO:0000313" key="8">
    <source>
        <dbReference type="EMBL" id="VCU72003.1"/>
    </source>
</evidence>
<keyword evidence="2" id="KW-0813">Transport</keyword>
<evidence type="ECO:0000256" key="4">
    <source>
        <dbReference type="ARBA" id="ARBA00022741"/>
    </source>
</evidence>
<dbReference type="EMBL" id="UWPJ01000034">
    <property type="protein sequence ID" value="VCU72003.1"/>
    <property type="molecule type" value="Genomic_DNA"/>
</dbReference>
<dbReference type="SMART" id="SM00382">
    <property type="entry name" value="AAA"/>
    <property type="match status" value="1"/>
</dbReference>
<dbReference type="GO" id="GO:0015807">
    <property type="term" value="P:L-amino acid transport"/>
    <property type="evidence" value="ECO:0007669"/>
    <property type="project" value="TreeGrafter"/>
</dbReference>
<evidence type="ECO:0000256" key="1">
    <source>
        <dbReference type="ARBA" id="ARBA00005417"/>
    </source>
</evidence>
<dbReference type="Pfam" id="PF12399">
    <property type="entry name" value="BCA_ABC_TP_C"/>
    <property type="match status" value="1"/>
</dbReference>
<dbReference type="Gene3D" id="3.40.50.300">
    <property type="entry name" value="P-loop containing nucleotide triphosphate hydrolases"/>
    <property type="match status" value="1"/>
</dbReference>
<gene>
    <name evidence="8" type="primary">lptB_6</name>
    <name evidence="8" type="ORF">PIGHUM_04097</name>
</gene>
<dbReference type="GO" id="GO:0005524">
    <property type="term" value="F:ATP binding"/>
    <property type="evidence" value="ECO:0007669"/>
    <property type="project" value="UniProtKB-KW"/>
</dbReference>
<dbReference type="InterPro" id="IPR003439">
    <property type="entry name" value="ABC_transporter-like_ATP-bd"/>
</dbReference>
<dbReference type="PANTHER" id="PTHR43820:SF4">
    <property type="entry name" value="HIGH-AFFINITY BRANCHED-CHAIN AMINO ACID TRANSPORT ATP-BINDING PROTEIN LIVF"/>
    <property type="match status" value="1"/>
</dbReference>
<dbReference type="EC" id="3.6.3.-" evidence="8"/>
<evidence type="ECO:0000313" key="9">
    <source>
        <dbReference type="Proteomes" id="UP000277294"/>
    </source>
</evidence>
<keyword evidence="3" id="KW-1003">Cell membrane</keyword>